<evidence type="ECO:0000313" key="2">
    <source>
        <dbReference type="EMBL" id="SHI62497.1"/>
    </source>
</evidence>
<evidence type="ECO:0000313" key="3">
    <source>
        <dbReference type="Proteomes" id="UP000184510"/>
    </source>
</evidence>
<accession>A0A1M6CNB9</accession>
<dbReference type="AlphaFoldDB" id="A0A1M6CNB9"/>
<gene>
    <name evidence="2" type="ORF">SAMN02745181_0524</name>
</gene>
<evidence type="ECO:0000256" key="1">
    <source>
        <dbReference type="SAM" id="Phobius"/>
    </source>
</evidence>
<feature type="transmembrane region" description="Helical" evidence="1">
    <location>
        <begin position="39"/>
        <end position="64"/>
    </location>
</feature>
<dbReference type="Proteomes" id="UP000184510">
    <property type="component" value="Unassembled WGS sequence"/>
</dbReference>
<name>A0A1M6CNB9_9BACT</name>
<reference evidence="2 3" key="1">
    <citation type="submission" date="2016-11" db="EMBL/GenBank/DDBJ databases">
        <authorList>
            <person name="Jaros S."/>
            <person name="Januszkiewicz K."/>
            <person name="Wedrychowicz H."/>
        </authorList>
    </citation>
    <scope>NUCLEOTIDE SEQUENCE [LARGE SCALE GENOMIC DNA]</scope>
    <source>
        <strain evidence="2 3">DSM 18772</strain>
    </source>
</reference>
<protein>
    <submittedName>
        <fullName evidence="2">Uncharacterized protein</fullName>
    </submittedName>
</protein>
<dbReference type="EMBL" id="FQYR01000002">
    <property type="protein sequence ID" value="SHI62497.1"/>
    <property type="molecule type" value="Genomic_DNA"/>
</dbReference>
<keyword evidence="1" id="KW-0472">Membrane</keyword>
<sequence>MIVVWFAAVVVLLLDVPDRLFIACGHAGLVDHASLVSMGLALGCLLLQGLAWLLVVALPVYALYMRVIVRKRKS</sequence>
<proteinExistence type="predicted"/>
<dbReference type="STRING" id="1123071.SAMN02745181_0524"/>
<dbReference type="InParanoid" id="A0A1M6CNB9"/>
<keyword evidence="1" id="KW-0812">Transmembrane</keyword>
<keyword evidence="3" id="KW-1185">Reference proteome</keyword>
<organism evidence="2 3">
    <name type="scientific">Rubritalea squalenifaciens DSM 18772</name>
    <dbReference type="NCBI Taxonomy" id="1123071"/>
    <lineage>
        <taxon>Bacteria</taxon>
        <taxon>Pseudomonadati</taxon>
        <taxon>Verrucomicrobiota</taxon>
        <taxon>Verrucomicrobiia</taxon>
        <taxon>Verrucomicrobiales</taxon>
        <taxon>Rubritaleaceae</taxon>
        <taxon>Rubritalea</taxon>
    </lineage>
</organism>
<keyword evidence="1" id="KW-1133">Transmembrane helix</keyword>